<dbReference type="EMBL" id="CH445335">
    <property type="protein sequence ID" value="EAT85122.1"/>
    <property type="molecule type" value="Genomic_DNA"/>
</dbReference>
<accession>Q0UKQ8</accession>
<proteinExistence type="predicted"/>
<dbReference type="KEGG" id="pno:SNOG_07656"/>
<name>Q0UKQ8_PHANO</name>
<sequence length="295" mass="33713">MATSYMNVTGLHPDAIMDLKIFGQPRELSNPMEYMDREVPKNGLKWFIHLKDLAEITAKYDLIHLIARFLDQWLSIYRGALEEPKREDWLAVAYHFGNDMMYPEIAKYIAFQSQVDEGGALLIPQTGLPLQPISVPHAYSCISAARKQALSQYLDVVRDVVAKPCCVPHVDNPAQNNHVLEHYLQQHSLYPQEDPRRTRLSILQVMHLLTDDETAHHTSSLDLNNHVAGCNVRTRLSDQVLQVDMELSWAANVTILTQIGKNAAIRGRCLHPKSRGVRLMPREWRNEREIFSGQS</sequence>
<dbReference type="RefSeq" id="XP_001797989.1">
    <property type="nucleotide sequence ID" value="XM_001797937.1"/>
</dbReference>
<dbReference type="InParanoid" id="Q0UKQ8"/>
<gene>
    <name evidence="1" type="ORF">SNOG_07656</name>
</gene>
<organism evidence="1 2">
    <name type="scientific">Phaeosphaeria nodorum (strain SN15 / ATCC MYA-4574 / FGSC 10173)</name>
    <name type="common">Glume blotch fungus</name>
    <name type="synonym">Parastagonospora nodorum</name>
    <dbReference type="NCBI Taxonomy" id="321614"/>
    <lineage>
        <taxon>Eukaryota</taxon>
        <taxon>Fungi</taxon>
        <taxon>Dikarya</taxon>
        <taxon>Ascomycota</taxon>
        <taxon>Pezizomycotina</taxon>
        <taxon>Dothideomycetes</taxon>
        <taxon>Pleosporomycetidae</taxon>
        <taxon>Pleosporales</taxon>
        <taxon>Pleosporineae</taxon>
        <taxon>Phaeosphaeriaceae</taxon>
        <taxon>Parastagonospora</taxon>
    </lineage>
</organism>
<evidence type="ECO:0000313" key="2">
    <source>
        <dbReference type="Proteomes" id="UP000001055"/>
    </source>
</evidence>
<protein>
    <submittedName>
        <fullName evidence="1">Uncharacterized protein</fullName>
    </submittedName>
</protein>
<evidence type="ECO:0000313" key="1">
    <source>
        <dbReference type="EMBL" id="EAT85122.1"/>
    </source>
</evidence>
<dbReference type="VEuPathDB" id="FungiDB:JI435_076560"/>
<dbReference type="Proteomes" id="UP000001055">
    <property type="component" value="Unassembled WGS sequence"/>
</dbReference>
<reference evidence="2" key="1">
    <citation type="journal article" date="2007" name="Plant Cell">
        <title>Dothideomycete-plant interactions illuminated by genome sequencing and EST analysis of the wheat pathogen Stagonospora nodorum.</title>
        <authorList>
            <person name="Hane J.K."/>
            <person name="Lowe R.G."/>
            <person name="Solomon P.S."/>
            <person name="Tan K.C."/>
            <person name="Schoch C.L."/>
            <person name="Spatafora J.W."/>
            <person name="Crous P.W."/>
            <person name="Kodira C."/>
            <person name="Birren B.W."/>
            <person name="Galagan J.E."/>
            <person name="Torriani S.F."/>
            <person name="McDonald B.A."/>
            <person name="Oliver R.P."/>
        </authorList>
    </citation>
    <scope>NUCLEOTIDE SEQUENCE [LARGE SCALE GENOMIC DNA]</scope>
    <source>
        <strain evidence="2">SN15 / ATCC MYA-4574 / FGSC 10173</strain>
    </source>
</reference>
<dbReference type="HOGENOM" id="CLU_943676_0_0_1"/>
<dbReference type="AlphaFoldDB" id="Q0UKQ8"/>
<dbReference type="GeneID" id="5974882"/>